<accession>A0A9X1FBX5</accession>
<proteinExistence type="predicted"/>
<keyword evidence="1" id="KW-1133">Transmembrane helix</keyword>
<dbReference type="AlphaFoldDB" id="A0A9X1FBX5"/>
<feature type="transmembrane region" description="Helical" evidence="1">
    <location>
        <begin position="98"/>
        <end position="122"/>
    </location>
</feature>
<name>A0A9X1FBX5_9FLAO</name>
<evidence type="ECO:0000313" key="2">
    <source>
        <dbReference type="EMBL" id="MBV7270283.1"/>
    </source>
</evidence>
<feature type="transmembrane region" description="Helical" evidence="1">
    <location>
        <begin position="256"/>
        <end position="276"/>
    </location>
</feature>
<feature type="transmembrane region" description="Helical" evidence="1">
    <location>
        <begin position="229"/>
        <end position="249"/>
    </location>
</feature>
<evidence type="ECO:0000256" key="1">
    <source>
        <dbReference type="SAM" id="Phobius"/>
    </source>
</evidence>
<feature type="transmembrane region" description="Helical" evidence="1">
    <location>
        <begin position="205"/>
        <end position="223"/>
    </location>
</feature>
<keyword evidence="1" id="KW-0812">Transmembrane</keyword>
<feature type="transmembrane region" description="Helical" evidence="1">
    <location>
        <begin position="72"/>
        <end position="92"/>
    </location>
</feature>
<sequence length="277" mass="32074">MEILKRILNFYINSSIHVALAVYALTWITGLQFGLDYDENVLYFVFFATITGYNFVKYFGVAKFHHRSLAGWLRSIQIFSFLAFIALCYYAYQLKTNTLLLIGFLGVITFLYAIPLLPMHYFRDNQKKLREISGLKIYVIALVWAFTTVVLPLTDNEIDINTDAVITSIQRFVFVIVLMLPFEIRDLNYDSVKLSTIPQRIGVKNTKIIGILLLIVFFFLEYFKDEIDSKAIISTLMITLIALMFVIFSNKHQSKYYSAFWVESIPILWLGILLVLG</sequence>
<protein>
    <recommendedName>
        <fullName evidence="4">Prenyltransferase</fullName>
    </recommendedName>
</protein>
<feature type="transmembrane region" description="Helical" evidence="1">
    <location>
        <begin position="165"/>
        <end position="184"/>
    </location>
</feature>
<evidence type="ECO:0008006" key="4">
    <source>
        <dbReference type="Google" id="ProtNLM"/>
    </source>
</evidence>
<gene>
    <name evidence="2" type="ORF">KCG49_13895</name>
</gene>
<evidence type="ECO:0000313" key="3">
    <source>
        <dbReference type="Proteomes" id="UP001138894"/>
    </source>
</evidence>
<dbReference type="EMBL" id="JAGSPD010000013">
    <property type="protein sequence ID" value="MBV7270283.1"/>
    <property type="molecule type" value="Genomic_DNA"/>
</dbReference>
<keyword evidence="3" id="KW-1185">Reference proteome</keyword>
<organism evidence="2 3">
    <name type="scientific">Winogradskyella luteola</name>
    <dbReference type="NCBI Taxonomy" id="2828330"/>
    <lineage>
        <taxon>Bacteria</taxon>
        <taxon>Pseudomonadati</taxon>
        <taxon>Bacteroidota</taxon>
        <taxon>Flavobacteriia</taxon>
        <taxon>Flavobacteriales</taxon>
        <taxon>Flavobacteriaceae</taxon>
        <taxon>Winogradskyella</taxon>
    </lineage>
</organism>
<feature type="transmembrane region" description="Helical" evidence="1">
    <location>
        <begin position="134"/>
        <end position="153"/>
    </location>
</feature>
<feature type="transmembrane region" description="Helical" evidence="1">
    <location>
        <begin position="41"/>
        <end position="60"/>
    </location>
</feature>
<dbReference type="Proteomes" id="UP001138894">
    <property type="component" value="Unassembled WGS sequence"/>
</dbReference>
<feature type="transmembrane region" description="Helical" evidence="1">
    <location>
        <begin position="7"/>
        <end position="29"/>
    </location>
</feature>
<comment type="caution">
    <text evidence="2">The sequence shown here is derived from an EMBL/GenBank/DDBJ whole genome shotgun (WGS) entry which is preliminary data.</text>
</comment>
<reference evidence="2" key="1">
    <citation type="submission" date="2021-04" db="EMBL/GenBank/DDBJ databases">
        <authorList>
            <person name="Pira H."/>
            <person name="Risdian C."/>
            <person name="Wink J."/>
        </authorList>
    </citation>
    <scope>NUCLEOTIDE SEQUENCE</scope>
    <source>
        <strain evidence="2">WHY3</strain>
    </source>
</reference>
<keyword evidence="1" id="KW-0472">Membrane</keyword>